<keyword evidence="4" id="KW-0539">Nucleus</keyword>
<gene>
    <name evidence="6" type="ORF">BO71DRAFT_387273</name>
</gene>
<evidence type="ECO:0000256" key="1">
    <source>
        <dbReference type="ARBA" id="ARBA00023015"/>
    </source>
</evidence>
<dbReference type="STRING" id="1448320.A0A319EI29"/>
<dbReference type="Proteomes" id="UP000247810">
    <property type="component" value="Unassembled WGS sequence"/>
</dbReference>
<keyword evidence="2" id="KW-0238">DNA-binding</keyword>
<organism evidence="6 7">
    <name type="scientific">Aspergillus ellipticus CBS 707.79</name>
    <dbReference type="NCBI Taxonomy" id="1448320"/>
    <lineage>
        <taxon>Eukaryota</taxon>
        <taxon>Fungi</taxon>
        <taxon>Dikarya</taxon>
        <taxon>Ascomycota</taxon>
        <taxon>Pezizomycotina</taxon>
        <taxon>Eurotiomycetes</taxon>
        <taxon>Eurotiomycetidae</taxon>
        <taxon>Eurotiales</taxon>
        <taxon>Aspergillaceae</taxon>
        <taxon>Aspergillus</taxon>
        <taxon>Aspergillus subgen. Circumdati</taxon>
    </lineage>
</organism>
<evidence type="ECO:0000256" key="3">
    <source>
        <dbReference type="ARBA" id="ARBA00023163"/>
    </source>
</evidence>
<evidence type="ECO:0000313" key="7">
    <source>
        <dbReference type="Proteomes" id="UP000247810"/>
    </source>
</evidence>
<evidence type="ECO:0000259" key="5">
    <source>
        <dbReference type="PROSITE" id="PS50048"/>
    </source>
</evidence>
<dbReference type="GO" id="GO:0009893">
    <property type="term" value="P:positive regulation of metabolic process"/>
    <property type="evidence" value="ECO:0007669"/>
    <property type="project" value="UniProtKB-ARBA"/>
</dbReference>
<dbReference type="Gene3D" id="4.10.240.10">
    <property type="entry name" value="Zn(2)-C6 fungal-type DNA-binding domain"/>
    <property type="match status" value="1"/>
</dbReference>
<dbReference type="VEuPathDB" id="FungiDB:BO71DRAFT_387273"/>
<dbReference type="PROSITE" id="PS50048">
    <property type="entry name" value="ZN2_CY6_FUNGAL_2"/>
    <property type="match status" value="1"/>
</dbReference>
<proteinExistence type="predicted"/>
<protein>
    <recommendedName>
        <fullName evidence="5">Zn(2)-C6 fungal-type domain-containing protein</fullName>
    </recommendedName>
</protein>
<keyword evidence="7" id="KW-1185">Reference proteome</keyword>
<dbReference type="PANTHER" id="PTHR38791">
    <property type="entry name" value="ZN(II)2CYS6 TRANSCRIPTION FACTOR (EUROFUNG)-RELATED-RELATED"/>
    <property type="match status" value="1"/>
</dbReference>
<dbReference type="OrthoDB" id="3525185at2759"/>
<dbReference type="GO" id="GO:0008270">
    <property type="term" value="F:zinc ion binding"/>
    <property type="evidence" value="ECO:0007669"/>
    <property type="project" value="InterPro"/>
</dbReference>
<name>A0A319EI29_9EURO</name>
<dbReference type="SUPFAM" id="SSF57701">
    <property type="entry name" value="Zn2/Cys6 DNA-binding domain"/>
    <property type="match status" value="1"/>
</dbReference>
<sequence length="480" mass="53181">MVNRGVSRACETCRKRRKKCDETRPRCLRCTKAGRACQGYRRYDELYFRYYVDPASSPTPPAAEKTPLEVFLDDYVVPSIDPTVSRGFLDGLPSFLHGADASSDLVMAAELVAYTSMGHRLGRPDLLDQAAQKYVGLLHSFRITLSSQIHGPTIETLVTAILLGLYEIVSGGIGSRPGQHVAHVHGVCAILSLENSPFDLFTSTQLFQVANPLILKQPLKPSLTLTPGVLCAPISYNSVQNLDTVLIRCHPLFERANSQLADPNSSSETLQATFADALTLEEAFSQWTPSQSEAWHPQLICSLRATKSNCPYYRPGPVHAYFDVYVAAVMNTYRKTYLMLLEVLIKIAPRLSQTDRTTKWMKQSHLLIDDIVASIPYHLARNLHEYTETGQSAVGRPVGGLLLLHPLFVVSTCTIVPPPIQAYVRRCLAWIGKHMGIGQATLLSEARSDQPLPIIPFQQMAEGHVLIWACMLLQPSPSQT</sequence>
<dbReference type="SMART" id="SM00066">
    <property type="entry name" value="GAL4"/>
    <property type="match status" value="1"/>
</dbReference>
<feature type="domain" description="Zn(2)-C6 fungal-type" evidence="5">
    <location>
        <begin position="9"/>
        <end position="37"/>
    </location>
</feature>
<evidence type="ECO:0000313" key="6">
    <source>
        <dbReference type="EMBL" id="PYH90622.1"/>
    </source>
</evidence>
<dbReference type="GO" id="GO:0003677">
    <property type="term" value="F:DNA binding"/>
    <property type="evidence" value="ECO:0007669"/>
    <property type="project" value="UniProtKB-KW"/>
</dbReference>
<dbReference type="GO" id="GO:0000981">
    <property type="term" value="F:DNA-binding transcription factor activity, RNA polymerase II-specific"/>
    <property type="evidence" value="ECO:0007669"/>
    <property type="project" value="InterPro"/>
</dbReference>
<dbReference type="AlphaFoldDB" id="A0A319EI29"/>
<dbReference type="PANTHER" id="PTHR38791:SF5">
    <property type="entry name" value="TRANSCRIPTION FACTOR DBAG-RELATED"/>
    <property type="match status" value="1"/>
</dbReference>
<evidence type="ECO:0000256" key="2">
    <source>
        <dbReference type="ARBA" id="ARBA00023125"/>
    </source>
</evidence>
<dbReference type="InterPro" id="IPR001138">
    <property type="entry name" value="Zn2Cys6_DnaBD"/>
</dbReference>
<dbReference type="Pfam" id="PF00172">
    <property type="entry name" value="Zn_clus"/>
    <property type="match status" value="1"/>
</dbReference>
<dbReference type="InterPro" id="IPR036864">
    <property type="entry name" value="Zn2-C6_fun-type_DNA-bd_sf"/>
</dbReference>
<reference evidence="6 7" key="1">
    <citation type="submission" date="2018-02" db="EMBL/GenBank/DDBJ databases">
        <title>The genomes of Aspergillus section Nigri reveals drivers in fungal speciation.</title>
        <authorList>
            <consortium name="DOE Joint Genome Institute"/>
            <person name="Vesth T.C."/>
            <person name="Nybo J."/>
            <person name="Theobald S."/>
            <person name="Brandl J."/>
            <person name="Frisvad J.C."/>
            <person name="Nielsen K.F."/>
            <person name="Lyhne E.K."/>
            <person name="Kogle M.E."/>
            <person name="Kuo A."/>
            <person name="Riley R."/>
            <person name="Clum A."/>
            <person name="Nolan M."/>
            <person name="Lipzen A."/>
            <person name="Salamov A."/>
            <person name="Henrissat B."/>
            <person name="Wiebenga A."/>
            <person name="De vries R.P."/>
            <person name="Grigoriev I.V."/>
            <person name="Mortensen U.H."/>
            <person name="Andersen M.R."/>
            <person name="Baker S.E."/>
        </authorList>
    </citation>
    <scope>NUCLEOTIDE SEQUENCE [LARGE SCALE GENOMIC DNA]</scope>
    <source>
        <strain evidence="6 7">CBS 707.79</strain>
    </source>
</reference>
<dbReference type="InterPro" id="IPR053175">
    <property type="entry name" value="DHMBA_Reg_Transcription_Factor"/>
</dbReference>
<dbReference type="EMBL" id="KZ825976">
    <property type="protein sequence ID" value="PYH90622.1"/>
    <property type="molecule type" value="Genomic_DNA"/>
</dbReference>
<dbReference type="PROSITE" id="PS00463">
    <property type="entry name" value="ZN2_CY6_FUNGAL_1"/>
    <property type="match status" value="1"/>
</dbReference>
<keyword evidence="1" id="KW-0805">Transcription regulation</keyword>
<keyword evidence="3" id="KW-0804">Transcription</keyword>
<accession>A0A319EI29</accession>
<dbReference type="CDD" id="cd00067">
    <property type="entry name" value="GAL4"/>
    <property type="match status" value="1"/>
</dbReference>
<evidence type="ECO:0000256" key="4">
    <source>
        <dbReference type="ARBA" id="ARBA00023242"/>
    </source>
</evidence>